<dbReference type="PANTHER" id="PTHR11056:SF0">
    <property type="entry name" value="HOMOGENTISATE 1,2-DIOXYGENASE"/>
    <property type="match status" value="1"/>
</dbReference>
<dbReference type="GO" id="GO:0006570">
    <property type="term" value="P:tyrosine metabolic process"/>
    <property type="evidence" value="ECO:0007669"/>
    <property type="project" value="InterPro"/>
</dbReference>
<dbReference type="InterPro" id="IPR005708">
    <property type="entry name" value="Homogentis_dOase"/>
</dbReference>
<evidence type="ECO:0000256" key="6">
    <source>
        <dbReference type="ARBA" id="ARBA00023002"/>
    </source>
</evidence>
<dbReference type="GO" id="GO:0004411">
    <property type="term" value="F:homogentisate 1,2-dioxygenase activity"/>
    <property type="evidence" value="ECO:0007669"/>
    <property type="project" value="UniProtKB-EC"/>
</dbReference>
<proteinExistence type="predicted"/>
<sequence length="93" mass="10338">MNGNMVTEINNLKYLSGFGNEFASEDSRCPNSLPIGQNTPQVCPYGLYAEQLSGTAFTAPRDQNERAYIFSKQVVISDPAISYSQPIQSIQWK</sequence>
<protein>
    <recommendedName>
        <fullName evidence="3">Homogentisate 1,2-dioxygenase</fullName>
        <ecNumber evidence="2">1.13.11.5</ecNumber>
    </recommendedName>
    <alternativeName>
        <fullName evidence="8">Homogentisate oxygenase</fullName>
    </alternativeName>
    <alternativeName>
        <fullName evidence="9">Homogentisic acid oxidase</fullName>
    </alternativeName>
    <alternativeName>
        <fullName evidence="10">Homogentisicase</fullName>
    </alternativeName>
</protein>
<feature type="domain" description="Homogentisate 1,2-dioxygenase N-terminal" evidence="11">
    <location>
        <begin position="13"/>
        <end position="79"/>
    </location>
</feature>
<dbReference type="Pfam" id="PF20510">
    <property type="entry name" value="HgmA_N"/>
    <property type="match status" value="1"/>
</dbReference>
<evidence type="ECO:0000256" key="10">
    <source>
        <dbReference type="ARBA" id="ARBA00033225"/>
    </source>
</evidence>
<dbReference type="EC" id="1.13.11.5" evidence="2"/>
<dbReference type="GO" id="GO:0046872">
    <property type="term" value="F:metal ion binding"/>
    <property type="evidence" value="ECO:0007669"/>
    <property type="project" value="UniProtKB-KW"/>
</dbReference>
<evidence type="ECO:0000256" key="3">
    <source>
        <dbReference type="ARBA" id="ARBA00018757"/>
    </source>
</evidence>
<keyword evidence="13" id="KW-1185">Reference proteome</keyword>
<dbReference type="UniPathway" id="UPA00139">
    <property type="reaction ID" value="UER00339"/>
</dbReference>
<evidence type="ECO:0000256" key="9">
    <source>
        <dbReference type="ARBA" id="ARBA00030437"/>
    </source>
</evidence>
<dbReference type="GO" id="GO:0006559">
    <property type="term" value="P:L-phenylalanine catabolic process"/>
    <property type="evidence" value="ECO:0007669"/>
    <property type="project" value="UniProtKB-UniPathway"/>
</dbReference>
<evidence type="ECO:0000256" key="7">
    <source>
        <dbReference type="ARBA" id="ARBA00023004"/>
    </source>
</evidence>
<keyword evidence="7" id="KW-0408">Iron</keyword>
<reference evidence="12" key="1">
    <citation type="submission" date="2020-11" db="EMBL/GenBank/DDBJ databases">
        <authorList>
            <person name="Tran Van P."/>
        </authorList>
    </citation>
    <scope>NUCLEOTIDE SEQUENCE</scope>
</reference>
<evidence type="ECO:0000256" key="2">
    <source>
        <dbReference type="ARBA" id="ARBA00013127"/>
    </source>
</evidence>
<dbReference type="EMBL" id="CAJPVJ010025906">
    <property type="protein sequence ID" value="CAG2179141.1"/>
    <property type="molecule type" value="Genomic_DNA"/>
</dbReference>
<comment type="pathway">
    <text evidence="1">Amino-acid degradation; L-phenylalanine degradation; acetoacetate and fumarate from L-phenylalanine: step 4/6.</text>
</comment>
<evidence type="ECO:0000256" key="1">
    <source>
        <dbReference type="ARBA" id="ARBA00004704"/>
    </source>
</evidence>
<dbReference type="PANTHER" id="PTHR11056">
    <property type="entry name" value="HOMOGENTISATE 1,2-DIOXYGENASE"/>
    <property type="match status" value="1"/>
</dbReference>
<dbReference type="Proteomes" id="UP000728032">
    <property type="component" value="Unassembled WGS sequence"/>
</dbReference>
<dbReference type="OrthoDB" id="1689029at2759"/>
<dbReference type="InterPro" id="IPR011051">
    <property type="entry name" value="RmlC_Cupin_sf"/>
</dbReference>
<evidence type="ECO:0000256" key="4">
    <source>
        <dbReference type="ARBA" id="ARBA00022723"/>
    </source>
</evidence>
<keyword evidence="4" id="KW-0479">Metal-binding</keyword>
<dbReference type="GO" id="GO:0005737">
    <property type="term" value="C:cytoplasm"/>
    <property type="evidence" value="ECO:0007669"/>
    <property type="project" value="TreeGrafter"/>
</dbReference>
<dbReference type="InterPro" id="IPR046452">
    <property type="entry name" value="HgmA_N"/>
</dbReference>
<evidence type="ECO:0000256" key="5">
    <source>
        <dbReference type="ARBA" id="ARBA00022964"/>
    </source>
</evidence>
<evidence type="ECO:0000259" key="11">
    <source>
        <dbReference type="Pfam" id="PF20510"/>
    </source>
</evidence>
<dbReference type="AlphaFoldDB" id="A0A7R9QYU3"/>
<evidence type="ECO:0000313" key="13">
    <source>
        <dbReference type="Proteomes" id="UP000728032"/>
    </source>
</evidence>
<evidence type="ECO:0000256" key="8">
    <source>
        <dbReference type="ARBA" id="ARBA00030235"/>
    </source>
</evidence>
<accession>A0A7R9QYU3</accession>
<dbReference type="EMBL" id="OC940731">
    <property type="protein sequence ID" value="CAD7662005.1"/>
    <property type="molecule type" value="Genomic_DNA"/>
</dbReference>
<keyword evidence="5" id="KW-0223">Dioxygenase</keyword>
<organism evidence="12">
    <name type="scientific">Oppiella nova</name>
    <dbReference type="NCBI Taxonomy" id="334625"/>
    <lineage>
        <taxon>Eukaryota</taxon>
        <taxon>Metazoa</taxon>
        <taxon>Ecdysozoa</taxon>
        <taxon>Arthropoda</taxon>
        <taxon>Chelicerata</taxon>
        <taxon>Arachnida</taxon>
        <taxon>Acari</taxon>
        <taxon>Acariformes</taxon>
        <taxon>Sarcoptiformes</taxon>
        <taxon>Oribatida</taxon>
        <taxon>Brachypylina</taxon>
        <taxon>Oppioidea</taxon>
        <taxon>Oppiidae</taxon>
        <taxon>Oppiella</taxon>
    </lineage>
</organism>
<keyword evidence="6" id="KW-0560">Oxidoreductase</keyword>
<name>A0A7R9QYU3_9ACAR</name>
<dbReference type="SUPFAM" id="SSF51182">
    <property type="entry name" value="RmlC-like cupins"/>
    <property type="match status" value="1"/>
</dbReference>
<gene>
    <name evidence="12" type="ORF">ONB1V03_LOCUS18565</name>
</gene>
<evidence type="ECO:0000313" key="12">
    <source>
        <dbReference type="EMBL" id="CAD7662005.1"/>
    </source>
</evidence>